<gene>
    <name evidence="12" type="ORF">F4553_007308</name>
</gene>
<dbReference type="InterPro" id="IPR050297">
    <property type="entry name" value="LipidA_mod_glycosyltrf_83"/>
</dbReference>
<dbReference type="GO" id="GO:0009103">
    <property type="term" value="P:lipopolysaccharide biosynthetic process"/>
    <property type="evidence" value="ECO:0007669"/>
    <property type="project" value="UniProtKB-ARBA"/>
</dbReference>
<feature type="transmembrane region" description="Helical" evidence="9">
    <location>
        <begin position="351"/>
        <end position="369"/>
    </location>
</feature>
<keyword evidence="4 12" id="KW-0808">Transferase</keyword>
<feature type="compositionally biased region" description="Gly residues" evidence="8">
    <location>
        <begin position="496"/>
        <end position="533"/>
    </location>
</feature>
<evidence type="ECO:0000256" key="4">
    <source>
        <dbReference type="ARBA" id="ARBA00022679"/>
    </source>
</evidence>
<keyword evidence="5 9" id="KW-0812">Transmembrane</keyword>
<feature type="transmembrane region" description="Helical" evidence="9">
    <location>
        <begin position="163"/>
        <end position="178"/>
    </location>
</feature>
<feature type="domain" description="Glycosyltransferase RgtA/B/C/D-like" evidence="10">
    <location>
        <begin position="89"/>
        <end position="244"/>
    </location>
</feature>
<feature type="transmembrane region" description="Helical" evidence="9">
    <location>
        <begin position="375"/>
        <end position="395"/>
    </location>
</feature>
<keyword evidence="7 9" id="KW-0472">Membrane</keyword>
<evidence type="ECO:0000313" key="13">
    <source>
        <dbReference type="Proteomes" id="UP000587527"/>
    </source>
</evidence>
<dbReference type="Pfam" id="PF24878">
    <property type="entry name" value="YkcB_C"/>
    <property type="match status" value="1"/>
</dbReference>
<dbReference type="RefSeq" id="WP_184845521.1">
    <property type="nucleotide sequence ID" value="NZ_JACHMN010000003.1"/>
</dbReference>
<feature type="transmembrane region" description="Helical" evidence="9">
    <location>
        <begin position="456"/>
        <end position="475"/>
    </location>
</feature>
<dbReference type="GO" id="GO:0016763">
    <property type="term" value="F:pentosyltransferase activity"/>
    <property type="evidence" value="ECO:0007669"/>
    <property type="project" value="TreeGrafter"/>
</dbReference>
<feature type="transmembrane region" description="Helical" evidence="9">
    <location>
        <begin position="138"/>
        <end position="157"/>
    </location>
</feature>
<dbReference type="InterPro" id="IPR038731">
    <property type="entry name" value="RgtA/B/C-like"/>
</dbReference>
<comment type="caution">
    <text evidence="12">The sequence shown here is derived from an EMBL/GenBank/DDBJ whole genome shotgun (WGS) entry which is preliminary data.</text>
</comment>
<dbReference type="InterPro" id="IPR056785">
    <property type="entry name" value="YkcA/B-like_C"/>
</dbReference>
<name>A0A841C0G8_9ACTN</name>
<dbReference type="PANTHER" id="PTHR33908:SF3">
    <property type="entry name" value="UNDECAPRENYL PHOSPHATE-ALPHA-4-AMINO-4-DEOXY-L-ARABINOSE ARABINOSYL TRANSFERASE"/>
    <property type="match status" value="1"/>
</dbReference>
<keyword evidence="6 9" id="KW-1133">Transmembrane helix</keyword>
<feature type="transmembrane region" description="Helical" evidence="9">
    <location>
        <begin position="104"/>
        <end position="126"/>
    </location>
</feature>
<dbReference type="GO" id="GO:0005886">
    <property type="term" value="C:plasma membrane"/>
    <property type="evidence" value="ECO:0007669"/>
    <property type="project" value="UniProtKB-SubCell"/>
</dbReference>
<evidence type="ECO:0000259" key="11">
    <source>
        <dbReference type="Pfam" id="PF24878"/>
    </source>
</evidence>
<dbReference type="PANTHER" id="PTHR33908">
    <property type="entry name" value="MANNOSYLTRANSFERASE YKCB-RELATED"/>
    <property type="match status" value="1"/>
</dbReference>
<proteinExistence type="predicted"/>
<feature type="region of interest" description="Disordered" evidence="8">
    <location>
        <begin position="481"/>
        <end position="537"/>
    </location>
</feature>
<comment type="subcellular location">
    <subcellularLocation>
        <location evidence="1">Cell membrane</location>
        <topology evidence="1">Multi-pass membrane protein</topology>
    </subcellularLocation>
</comment>
<feature type="transmembrane region" description="Helical" evidence="9">
    <location>
        <begin position="320"/>
        <end position="339"/>
    </location>
</feature>
<dbReference type="Pfam" id="PF13231">
    <property type="entry name" value="PMT_2"/>
    <property type="match status" value="1"/>
</dbReference>
<evidence type="ECO:0000256" key="2">
    <source>
        <dbReference type="ARBA" id="ARBA00022475"/>
    </source>
</evidence>
<dbReference type="GO" id="GO:0010041">
    <property type="term" value="P:response to iron(III) ion"/>
    <property type="evidence" value="ECO:0007669"/>
    <property type="project" value="TreeGrafter"/>
</dbReference>
<evidence type="ECO:0000256" key="6">
    <source>
        <dbReference type="ARBA" id="ARBA00022989"/>
    </source>
</evidence>
<evidence type="ECO:0000256" key="7">
    <source>
        <dbReference type="ARBA" id="ARBA00023136"/>
    </source>
</evidence>
<organism evidence="12 13">
    <name type="scientific">Allocatelliglobosispora scoriae</name>
    <dbReference type="NCBI Taxonomy" id="643052"/>
    <lineage>
        <taxon>Bacteria</taxon>
        <taxon>Bacillati</taxon>
        <taxon>Actinomycetota</taxon>
        <taxon>Actinomycetes</taxon>
        <taxon>Micromonosporales</taxon>
        <taxon>Micromonosporaceae</taxon>
        <taxon>Allocatelliglobosispora</taxon>
    </lineage>
</organism>
<dbReference type="AlphaFoldDB" id="A0A841C0G8"/>
<feature type="transmembrane region" description="Helical" evidence="9">
    <location>
        <begin position="185"/>
        <end position="201"/>
    </location>
</feature>
<accession>A0A841C0G8</accession>
<keyword evidence="3" id="KW-0328">Glycosyltransferase</keyword>
<feature type="transmembrane region" description="Helical" evidence="9">
    <location>
        <begin position="207"/>
        <end position="226"/>
    </location>
</feature>
<feature type="transmembrane region" description="Helical" evidence="9">
    <location>
        <begin position="233"/>
        <end position="251"/>
    </location>
</feature>
<keyword evidence="2" id="KW-1003">Cell membrane</keyword>
<evidence type="ECO:0000256" key="5">
    <source>
        <dbReference type="ARBA" id="ARBA00022692"/>
    </source>
</evidence>
<feature type="domain" description="Putative mannosyltransferase YkcA/B-like C-terminal" evidence="11">
    <location>
        <begin position="586"/>
        <end position="665"/>
    </location>
</feature>
<keyword evidence="13" id="KW-1185">Reference proteome</keyword>
<evidence type="ECO:0000256" key="9">
    <source>
        <dbReference type="SAM" id="Phobius"/>
    </source>
</evidence>
<reference evidence="12 13" key="1">
    <citation type="submission" date="2020-08" db="EMBL/GenBank/DDBJ databases">
        <title>Sequencing the genomes of 1000 actinobacteria strains.</title>
        <authorList>
            <person name="Klenk H.-P."/>
        </authorList>
    </citation>
    <scope>NUCLEOTIDE SEQUENCE [LARGE SCALE GENOMIC DNA]</scope>
    <source>
        <strain evidence="12 13">DSM 45362</strain>
    </source>
</reference>
<evidence type="ECO:0000259" key="10">
    <source>
        <dbReference type="Pfam" id="PF13231"/>
    </source>
</evidence>
<evidence type="ECO:0000256" key="8">
    <source>
        <dbReference type="SAM" id="MobiDB-lite"/>
    </source>
</evidence>
<sequence length="684" mass="67932">MTMLDFETERAAAGVPAEVVETPRSSRRPTTERIALAALLVGTGLLYLWNLAASGWGNGYYAAAVQAGTQDWKAMLFGSLDSANFITVDKTPASLWLMEISARIFGFSSWSVLVPQALCGVAAVALTHAAVRRWAGGTAGLIAGVVLALTPVAALMFRFNNPDALLTLLLVAAAYAVTRALERGLTRWLLLAGGLVGLAYLTKMMQAFLVLPALAIVYLVCAPVGVWKRVRQLLAAAGAMIVGAGWWVALVELWPAGSRPYIGGSTGNSILELTLGYNGLSRITGGEGGGPGGGFGGGGGGFGGAAGLLRLFNDTMGAQASWLLPAALIALGGGLWVTARRPRTDAARAGLLLWGTWLITHALVFSLMEGIVHEYYTVAMAPALGALIGGGGVLLWRARDGWTARIILAAAVVVSAWWAVTLLGRADWQPWLAWVVVAAAVIAVAGLLVPARRLALAGAIGALGALLAAPAAYALQTAGTAHTGSTPLAGPATSAGGRGMGGMPGMGGPGGAGGAGRPDGGRGGFGGGSGTAPGIGAAPGSALPGGAGGPAVGGAASGGAAGGMVGGGGFGGGGATSAELTALLTATDTTWAAAVSGAQSAATLELATGKAVMGMGGWSGDPAPTLAQFQQWVQDGQIGYLIGGGQGGGRGGGSSSAISAWVAENYTAKTVGGQTVYDLTAPLS</sequence>
<evidence type="ECO:0000313" key="12">
    <source>
        <dbReference type="EMBL" id="MBB5873874.1"/>
    </source>
</evidence>
<evidence type="ECO:0000256" key="3">
    <source>
        <dbReference type="ARBA" id="ARBA00022676"/>
    </source>
</evidence>
<feature type="transmembrane region" description="Helical" evidence="9">
    <location>
        <begin position="431"/>
        <end position="449"/>
    </location>
</feature>
<feature type="transmembrane region" description="Helical" evidence="9">
    <location>
        <begin position="402"/>
        <end position="419"/>
    </location>
</feature>
<dbReference type="Proteomes" id="UP000587527">
    <property type="component" value="Unassembled WGS sequence"/>
</dbReference>
<evidence type="ECO:0000256" key="1">
    <source>
        <dbReference type="ARBA" id="ARBA00004651"/>
    </source>
</evidence>
<feature type="transmembrane region" description="Helical" evidence="9">
    <location>
        <begin position="34"/>
        <end position="52"/>
    </location>
</feature>
<dbReference type="EMBL" id="JACHMN010000003">
    <property type="protein sequence ID" value="MBB5873874.1"/>
    <property type="molecule type" value="Genomic_DNA"/>
</dbReference>
<protein>
    <submittedName>
        <fullName evidence="12">4-amino-4-deoxy-L-arabinose transferase-like glycosyltransferase</fullName>
    </submittedName>
</protein>